<dbReference type="InterPro" id="IPR050486">
    <property type="entry name" value="Mannose-1P_guanyltransferase"/>
</dbReference>
<evidence type="ECO:0000256" key="3">
    <source>
        <dbReference type="ARBA" id="ARBA00022553"/>
    </source>
</evidence>
<dbReference type="EC" id="2.7.7.13" evidence="11"/>
<dbReference type="GO" id="GO:0004615">
    <property type="term" value="F:phosphomannomutase activity"/>
    <property type="evidence" value="ECO:0007669"/>
    <property type="project" value="UniProtKB-EC"/>
</dbReference>
<dbReference type="CDD" id="cd03356">
    <property type="entry name" value="LbH_G1P_AT_C_like"/>
    <property type="match status" value="1"/>
</dbReference>
<dbReference type="InterPro" id="IPR056729">
    <property type="entry name" value="GMPPB_C"/>
</dbReference>
<dbReference type="Gene3D" id="3.40.120.10">
    <property type="entry name" value="Alpha-D-Glucose-1,6-Bisphosphate, subunit A, domain 3"/>
    <property type="match status" value="3"/>
</dbReference>
<dbReference type="InterPro" id="IPR036900">
    <property type="entry name" value="A-D-PHexomutase_C_sf"/>
</dbReference>
<evidence type="ECO:0000256" key="1">
    <source>
        <dbReference type="ARBA" id="ARBA00007274"/>
    </source>
</evidence>
<keyword evidence="11" id="KW-0413">Isomerase</keyword>
<dbReference type="InterPro" id="IPR011004">
    <property type="entry name" value="Trimer_LpxA-like_sf"/>
</dbReference>
<dbReference type="PANTHER" id="PTHR22572">
    <property type="entry name" value="SUGAR-1-PHOSPHATE GUANYL TRANSFERASE"/>
    <property type="match status" value="1"/>
</dbReference>
<evidence type="ECO:0000259" key="10">
    <source>
        <dbReference type="Pfam" id="PF25087"/>
    </source>
</evidence>
<dbReference type="InterPro" id="IPR016055">
    <property type="entry name" value="A-D-PHexomutase_a/b/a-I/II/III"/>
</dbReference>
<keyword evidence="3" id="KW-0597">Phosphoprotein</keyword>
<evidence type="ECO:0000256" key="4">
    <source>
        <dbReference type="ARBA" id="ARBA00022679"/>
    </source>
</evidence>
<dbReference type="Pfam" id="PF00483">
    <property type="entry name" value="NTP_transferase"/>
    <property type="match status" value="1"/>
</dbReference>
<protein>
    <submittedName>
        <fullName evidence="11">Mannose-1-phosphate guanylyltransferase/phosphomannomutase</fullName>
        <ecNumber evidence="11">2.7.7.13</ecNumber>
        <ecNumber evidence="11">5.4.2.8</ecNumber>
    </submittedName>
</protein>
<dbReference type="InterPro" id="IPR018357">
    <property type="entry name" value="Hexapep_transf_CS"/>
</dbReference>
<keyword evidence="4 11" id="KW-0808">Transferase</keyword>
<evidence type="ECO:0000313" key="12">
    <source>
        <dbReference type="Proteomes" id="UP000520814"/>
    </source>
</evidence>
<evidence type="ECO:0000256" key="2">
    <source>
        <dbReference type="ARBA" id="ARBA00010231"/>
    </source>
</evidence>
<dbReference type="CDD" id="cd04181">
    <property type="entry name" value="NTP_transferase"/>
    <property type="match status" value="1"/>
</dbReference>
<dbReference type="RefSeq" id="WP_184200154.1">
    <property type="nucleotide sequence ID" value="NZ_JACHGW010000003.1"/>
</dbReference>
<dbReference type="EMBL" id="JACHGW010000003">
    <property type="protein sequence ID" value="MBB6052017.1"/>
    <property type="molecule type" value="Genomic_DNA"/>
</dbReference>
<comment type="caution">
    <text evidence="11">The sequence shown here is derived from an EMBL/GenBank/DDBJ whole genome shotgun (WGS) entry which is preliminary data.</text>
</comment>
<dbReference type="GO" id="GO:0005975">
    <property type="term" value="P:carbohydrate metabolic process"/>
    <property type="evidence" value="ECO:0007669"/>
    <property type="project" value="InterPro"/>
</dbReference>
<dbReference type="AlphaFoldDB" id="A0A7W9SSF7"/>
<dbReference type="Pfam" id="PF02878">
    <property type="entry name" value="PGM_PMM_I"/>
    <property type="match status" value="1"/>
</dbReference>
<dbReference type="SUPFAM" id="SSF55957">
    <property type="entry name" value="Phosphoglucomutase, C-terminal domain"/>
    <property type="match status" value="1"/>
</dbReference>
<dbReference type="Gene3D" id="2.160.10.10">
    <property type="entry name" value="Hexapeptide repeat proteins"/>
    <property type="match status" value="1"/>
</dbReference>
<dbReference type="PROSITE" id="PS00101">
    <property type="entry name" value="HEXAPEP_TRANSFERASES"/>
    <property type="match status" value="1"/>
</dbReference>
<evidence type="ECO:0000256" key="5">
    <source>
        <dbReference type="ARBA" id="ARBA00022737"/>
    </source>
</evidence>
<dbReference type="Proteomes" id="UP000520814">
    <property type="component" value="Unassembled WGS sequence"/>
</dbReference>
<evidence type="ECO:0000259" key="9">
    <source>
        <dbReference type="Pfam" id="PF02880"/>
    </source>
</evidence>
<reference evidence="11 12" key="1">
    <citation type="submission" date="2020-08" db="EMBL/GenBank/DDBJ databases">
        <title>Genomic Encyclopedia of Type Strains, Phase IV (KMG-IV): sequencing the most valuable type-strain genomes for metagenomic binning, comparative biology and taxonomic classification.</title>
        <authorList>
            <person name="Goeker M."/>
        </authorList>
    </citation>
    <scope>NUCLEOTIDE SEQUENCE [LARGE SCALE GENOMIC DNA]</scope>
    <source>
        <strain evidence="11 12">DSM 23562</strain>
    </source>
</reference>
<accession>A0A7W9SSF7</accession>
<dbReference type="SUPFAM" id="SSF53738">
    <property type="entry name" value="Phosphoglucomutase, first 3 domains"/>
    <property type="match status" value="2"/>
</dbReference>
<dbReference type="InterPro" id="IPR005844">
    <property type="entry name" value="A-D-PHexomutase_a/b/a-I"/>
</dbReference>
<evidence type="ECO:0000259" key="7">
    <source>
        <dbReference type="Pfam" id="PF02878"/>
    </source>
</evidence>
<proteinExistence type="inferred from homology"/>
<dbReference type="Pfam" id="PF02879">
    <property type="entry name" value="PGM_PMM_II"/>
    <property type="match status" value="1"/>
</dbReference>
<comment type="similarity">
    <text evidence="1">Belongs to the transferase hexapeptide repeat family.</text>
</comment>
<evidence type="ECO:0000259" key="6">
    <source>
        <dbReference type="Pfam" id="PF00483"/>
    </source>
</evidence>
<name>A0A7W9SSF7_ARMRO</name>
<dbReference type="SUPFAM" id="SSF53448">
    <property type="entry name" value="Nucleotide-diphospho-sugar transferases"/>
    <property type="match status" value="1"/>
</dbReference>
<dbReference type="SUPFAM" id="SSF51161">
    <property type="entry name" value="Trimeric LpxA-like enzymes"/>
    <property type="match status" value="1"/>
</dbReference>
<keyword evidence="11" id="KW-0548">Nucleotidyltransferase</keyword>
<keyword evidence="5" id="KW-0677">Repeat</keyword>
<keyword evidence="12" id="KW-1185">Reference proteome</keyword>
<feature type="domain" description="Alpha-D-phosphohexomutase alpha/beta/alpha" evidence="9">
    <location>
        <begin position="642"/>
        <end position="755"/>
    </location>
</feature>
<dbReference type="Pfam" id="PF25087">
    <property type="entry name" value="GMPPB_C"/>
    <property type="match status" value="1"/>
</dbReference>
<dbReference type="EC" id="5.4.2.8" evidence="11"/>
<comment type="similarity">
    <text evidence="2">Belongs to the phosphohexose mutase family.</text>
</comment>
<feature type="domain" description="Alpha-D-phosphohexomutase alpha/beta/alpha" evidence="7">
    <location>
        <begin position="384"/>
        <end position="512"/>
    </location>
</feature>
<evidence type="ECO:0000259" key="8">
    <source>
        <dbReference type="Pfam" id="PF02879"/>
    </source>
</evidence>
<dbReference type="GO" id="GO:0004475">
    <property type="term" value="F:mannose-1-phosphate guanylyltransferase (GTP) activity"/>
    <property type="evidence" value="ECO:0007669"/>
    <property type="project" value="UniProtKB-EC"/>
</dbReference>
<gene>
    <name evidence="11" type="ORF">HNQ39_003827</name>
</gene>
<dbReference type="Pfam" id="PF02880">
    <property type="entry name" value="PGM_PMM_III"/>
    <property type="match status" value="1"/>
</dbReference>
<evidence type="ECO:0000313" key="11">
    <source>
        <dbReference type="EMBL" id="MBB6052017.1"/>
    </source>
</evidence>
<dbReference type="InterPro" id="IPR005846">
    <property type="entry name" value="A-D-PHexomutase_a/b/a-III"/>
</dbReference>
<feature type="domain" description="Alpha-D-phosphohexomutase alpha/beta/alpha" evidence="8">
    <location>
        <begin position="533"/>
        <end position="634"/>
    </location>
</feature>
<dbReference type="InterPro" id="IPR029044">
    <property type="entry name" value="Nucleotide-diphossugar_trans"/>
</dbReference>
<feature type="domain" description="Mannose-1-phosphate guanyltransferase C-terminal" evidence="10">
    <location>
        <begin position="264"/>
        <end position="367"/>
    </location>
</feature>
<dbReference type="InterPro" id="IPR005835">
    <property type="entry name" value="NTP_transferase_dom"/>
</dbReference>
<sequence length="844" mass="92133">MKAVVMAGGEGTRLRPLTSNRPKPLVPILNKPIAQHIIEHLKRAGINDIVVTLYYLGEEIQRYFGDGSDMDVNLIYSVEETPLGTAGSVKQAEEHLKDGTFVIVSGDALTDLDIEKALAFHRAKGAEATLVLKPVPNPVEFGVVMTEPDGRIVRFLEKPDKAQVFSDSANTGMYILEPTVFELMESGKNYDWSQDIFPRLLEEGRPIYGYAMEEYWCDVGSLEQYRQAQYEMLEGQTALPIPGASHPNRVFVGGGTEIHPTAKIVGPVAIGGDCRIGPGAVIGPDAVLGDGAIVEANARIEKAILWRSAYVGAGAYLSACTICNHVHIGENVKVEESAVVGDKCSIEAGATIRPRVKLWPDKLIEERSVVTESLVWGAKAYSNLFRGLGVPGITNIELTPDFAAKLGASFGAFLKKGATIVVSRDGHPASRMLKRAFMAGVSSVGVSMLDVEEMALPVLRNTIRTNRAKGGVHVRQDPDHAGRTLVEFFDDRGIYLTKNNERKVETIFFREDYGRVLMDEVGTINPATRPLEQYTQLFLKQIAAKDIERQEFTVVIDYAYGSSLARVLPPILGQLGCKVFVLNPYPDWKRAPKNARDREQLVAELSKVVHQQKADLGVMIHSDGERLELVDEKGNALNRARLLATLASMVAQTTRAGQCKIAVPINAPSALEGILAHSGGTVTRTKTDPRFLMNVASASAEKIVMAGDLLGGFIFPGTEEAFHPTFDGLFAFVKTLEMMALHQRRPLSSFVAELPAMHLASRTLPCPQSDNGRVMRLLTEEAHSAPGTLELLDGIRVVDAPNAWSLILPDPAEPLIHIHSEGTSLADVNARTQRYADRIVELLS</sequence>
<feature type="domain" description="Nucleotidyl transferase" evidence="6">
    <location>
        <begin position="2"/>
        <end position="233"/>
    </location>
</feature>
<organism evidence="11 12">
    <name type="scientific">Armatimonas rosea</name>
    <dbReference type="NCBI Taxonomy" id="685828"/>
    <lineage>
        <taxon>Bacteria</taxon>
        <taxon>Bacillati</taxon>
        <taxon>Armatimonadota</taxon>
        <taxon>Armatimonadia</taxon>
        <taxon>Armatimonadales</taxon>
        <taxon>Armatimonadaceae</taxon>
        <taxon>Armatimonas</taxon>
    </lineage>
</organism>
<dbReference type="Gene3D" id="3.90.550.10">
    <property type="entry name" value="Spore Coat Polysaccharide Biosynthesis Protein SpsA, Chain A"/>
    <property type="match status" value="1"/>
</dbReference>
<dbReference type="InterPro" id="IPR005845">
    <property type="entry name" value="A-D-PHexomutase_a/b/a-II"/>
</dbReference>